<evidence type="ECO:0000313" key="5">
    <source>
        <dbReference type="EMBL" id="GMH12225.1"/>
    </source>
</evidence>
<evidence type="ECO:0000256" key="3">
    <source>
        <dbReference type="SAM" id="MobiDB-lite"/>
    </source>
</evidence>
<dbReference type="Proteomes" id="UP001279734">
    <property type="component" value="Unassembled WGS sequence"/>
</dbReference>
<dbReference type="CDD" id="cd11292">
    <property type="entry name" value="gelsolin_S3_like"/>
    <property type="match status" value="1"/>
</dbReference>
<reference evidence="5" key="1">
    <citation type="submission" date="2023-05" db="EMBL/GenBank/DDBJ databases">
        <title>Nepenthes gracilis genome sequencing.</title>
        <authorList>
            <person name="Fukushima K."/>
        </authorList>
    </citation>
    <scope>NUCLEOTIDE SEQUENCE</scope>
    <source>
        <strain evidence="5">SING2019-196</strain>
    </source>
</reference>
<organism evidence="5 6">
    <name type="scientific">Nepenthes gracilis</name>
    <name type="common">Slender pitcher plant</name>
    <dbReference type="NCBI Taxonomy" id="150966"/>
    <lineage>
        <taxon>Eukaryota</taxon>
        <taxon>Viridiplantae</taxon>
        <taxon>Streptophyta</taxon>
        <taxon>Embryophyta</taxon>
        <taxon>Tracheophyta</taxon>
        <taxon>Spermatophyta</taxon>
        <taxon>Magnoliopsida</taxon>
        <taxon>eudicotyledons</taxon>
        <taxon>Gunneridae</taxon>
        <taxon>Pentapetalae</taxon>
        <taxon>Caryophyllales</taxon>
        <taxon>Nepenthaceae</taxon>
        <taxon>Nepenthes</taxon>
    </lineage>
</organism>
<name>A0AAD3XQ13_NEPGR</name>
<keyword evidence="6" id="KW-1185">Reference proteome</keyword>
<dbReference type="CDD" id="cd11290">
    <property type="entry name" value="gelsolin_S1_like"/>
    <property type="match status" value="1"/>
</dbReference>
<dbReference type="CDD" id="cd11289">
    <property type="entry name" value="gelsolin_S2_like"/>
    <property type="match status" value="1"/>
</dbReference>
<keyword evidence="1" id="KW-0117">Actin capping</keyword>
<dbReference type="PRINTS" id="PR00597">
    <property type="entry name" value="GELSOLIN"/>
</dbReference>
<proteinExistence type="predicted"/>
<gene>
    <name evidence="5" type="ORF">Nepgr_014066</name>
</gene>
<dbReference type="Pfam" id="PF02209">
    <property type="entry name" value="VHP"/>
    <property type="match status" value="1"/>
</dbReference>
<dbReference type="InterPro" id="IPR036886">
    <property type="entry name" value="Villin_headpiece_dom_sf"/>
</dbReference>
<dbReference type="CDD" id="cd11293">
    <property type="entry name" value="gelsolin_S4_like"/>
    <property type="match status" value="1"/>
</dbReference>
<sequence length="908" mass="102046">MAAMSVHSTDIDSSFLGAETKVGLQIWCIENCQLVPVPKSSQGKFFSGSAYVILNTILLKDGNPEHNIHYWLGNDATEVDSAIASDKALELDVALGSCTVQYKEIQGQETEKFLSYFRPCIIPVGGVFSSGQGRSDSGAYKVRLLACKGDHVISVKEVPFSRSSLNHSDVFILDTESKIFLFSGCNSSIQERAKALEVVQYIKEEKHDGNCEVAAIEDGKFVGDSDVGEFWSVFGGYAPIPRDSPSFFQWQYDVSSVRLFWITIQGKLSECATDILNQEVLSRDKCYLLDCGTKVYIWMGRGTSVTERKTSISAAEDFLRSQGKSTESHLTVLTEGLETPEFRAYFASWAQTENPRLYEEGRGKVAAMFKKQGYDVKELPEEDCQPHIDCGGTLKVWQINGGKLSVIPVDKEMKLFSGDCYIVQYTYTDLERDENIFYAWLGRTSIMEDRVDAISHMIALANSTKGAPVLAQITEAKEPDDFFWIMQKLVVFKGGMSTRYKSFIAEKVITDDTYDGNKTALFRIQGTSVQNMQAIQVNQVSSSLNSSYCYILQTEATIFTWIGSFASSRDYDLLDRMLELINPTWQPISLREGGEPDEFWMALGGKAEYPREREIKKHVEDPHLFVCQSTKGDFKVKEIFNFTQDDLTTEDVFILDCHKEIYVWIGSHSNIKSKQQALNLGLKYLEVDILVEGLSWETPVYVVAEGHEPLFFTRFFAWDSLKSNMYGNSFERKLALVRGEKDKTEAHMRNSWKAYSPELNRNGSSRRSLSSNGTARSASPASGVSGLPLCPSNNWQFASSTPIVKNIFSRSSPSQSGSGFSTTDPSLSSGDTNLLQIDDDDEDANSLIYPYERVKVASEDPVTGIDVTKRESYLSKEEFGEKFGMTKRAFNRLPKWRQDKLKKQLHLF</sequence>
<dbReference type="GO" id="GO:0051693">
    <property type="term" value="P:actin filament capping"/>
    <property type="evidence" value="ECO:0007669"/>
    <property type="project" value="UniProtKB-KW"/>
</dbReference>
<dbReference type="AlphaFoldDB" id="A0AAD3XQ13"/>
<feature type="compositionally biased region" description="Low complexity" evidence="3">
    <location>
        <begin position="808"/>
        <end position="821"/>
    </location>
</feature>
<dbReference type="PANTHER" id="PTHR11977:SF25">
    <property type="entry name" value="VILLIN-1"/>
    <property type="match status" value="1"/>
</dbReference>
<dbReference type="Pfam" id="PF00626">
    <property type="entry name" value="Gelsolin"/>
    <property type="match status" value="5"/>
</dbReference>
<dbReference type="InterPro" id="IPR003128">
    <property type="entry name" value="Villin_headpiece"/>
</dbReference>
<dbReference type="SUPFAM" id="SSF47050">
    <property type="entry name" value="VHP, Villin headpiece domain"/>
    <property type="match status" value="1"/>
</dbReference>
<dbReference type="InterPro" id="IPR029006">
    <property type="entry name" value="ADF-H/Gelsolin-like_dom_sf"/>
</dbReference>
<protein>
    <recommendedName>
        <fullName evidence="4">HP domain-containing protein</fullName>
    </recommendedName>
</protein>
<dbReference type="Gene3D" id="3.40.20.10">
    <property type="entry name" value="Severin"/>
    <property type="match status" value="6"/>
</dbReference>
<dbReference type="InterPro" id="IPR007123">
    <property type="entry name" value="Gelsolin-like_dom"/>
</dbReference>
<dbReference type="PROSITE" id="PS51089">
    <property type="entry name" value="HP"/>
    <property type="match status" value="1"/>
</dbReference>
<feature type="region of interest" description="Disordered" evidence="3">
    <location>
        <begin position="747"/>
        <end position="784"/>
    </location>
</feature>
<evidence type="ECO:0000259" key="4">
    <source>
        <dbReference type="PROSITE" id="PS51089"/>
    </source>
</evidence>
<dbReference type="SMART" id="SM00153">
    <property type="entry name" value="VHP"/>
    <property type="match status" value="1"/>
</dbReference>
<evidence type="ECO:0000313" key="6">
    <source>
        <dbReference type="Proteomes" id="UP001279734"/>
    </source>
</evidence>
<comment type="caution">
    <text evidence="5">The sequence shown here is derived from an EMBL/GenBank/DDBJ whole genome shotgun (WGS) entry which is preliminary data.</text>
</comment>
<feature type="domain" description="HP" evidence="4">
    <location>
        <begin position="843"/>
        <end position="908"/>
    </location>
</feature>
<feature type="region of interest" description="Disordered" evidence="3">
    <location>
        <begin position="808"/>
        <end position="839"/>
    </location>
</feature>
<dbReference type="FunFam" id="3.40.20.10:FF:000001">
    <property type="entry name" value="Gelsolin"/>
    <property type="match status" value="1"/>
</dbReference>
<feature type="compositionally biased region" description="Low complexity" evidence="3">
    <location>
        <begin position="759"/>
        <end position="773"/>
    </location>
</feature>
<dbReference type="CDD" id="cd11288">
    <property type="entry name" value="gelsolin_S5_like"/>
    <property type="match status" value="1"/>
</dbReference>
<feature type="compositionally biased region" description="Polar residues" evidence="3">
    <location>
        <begin position="822"/>
        <end position="835"/>
    </location>
</feature>
<evidence type="ECO:0000256" key="1">
    <source>
        <dbReference type="ARBA" id="ARBA00022467"/>
    </source>
</evidence>
<accession>A0AAD3XQ13</accession>
<keyword evidence="2" id="KW-0677">Repeat</keyword>
<dbReference type="SUPFAM" id="SSF55753">
    <property type="entry name" value="Actin depolymerizing proteins"/>
    <property type="match status" value="6"/>
</dbReference>
<dbReference type="GO" id="GO:0007015">
    <property type="term" value="P:actin filament organization"/>
    <property type="evidence" value="ECO:0007669"/>
    <property type="project" value="UniProtKB-ARBA"/>
</dbReference>
<dbReference type="EMBL" id="BSYO01000011">
    <property type="protein sequence ID" value="GMH12225.1"/>
    <property type="molecule type" value="Genomic_DNA"/>
</dbReference>
<dbReference type="Gene3D" id="1.10.950.10">
    <property type="entry name" value="Villin headpiece domain"/>
    <property type="match status" value="1"/>
</dbReference>
<dbReference type="GO" id="GO:0051015">
    <property type="term" value="F:actin filament binding"/>
    <property type="evidence" value="ECO:0007669"/>
    <property type="project" value="InterPro"/>
</dbReference>
<dbReference type="CDD" id="cd11291">
    <property type="entry name" value="gelsolin_S6_like"/>
    <property type="match status" value="1"/>
</dbReference>
<dbReference type="InterPro" id="IPR007122">
    <property type="entry name" value="Villin/Gelsolin"/>
</dbReference>
<dbReference type="SMART" id="SM00262">
    <property type="entry name" value="GEL"/>
    <property type="match status" value="6"/>
</dbReference>
<evidence type="ECO:0000256" key="2">
    <source>
        <dbReference type="ARBA" id="ARBA00022737"/>
    </source>
</evidence>
<dbReference type="PANTHER" id="PTHR11977">
    <property type="entry name" value="VILLIN"/>
    <property type="match status" value="1"/>
</dbReference>